<dbReference type="KEGG" id="rei:IE4771_PD00430"/>
<gene>
    <name evidence="2" type="ORF">IE4771_PD00430</name>
</gene>
<name>A0A060IG71_RHIET</name>
<geneLocation type="plasmid" evidence="2 3">
    <name>pRetIE4771d</name>
</geneLocation>
<dbReference type="Proteomes" id="UP000027180">
    <property type="component" value="Plasmid pRetIE4771d"/>
</dbReference>
<accession>A0A060IG71</accession>
<evidence type="ECO:0000256" key="1">
    <source>
        <dbReference type="SAM" id="MobiDB-lite"/>
    </source>
</evidence>
<feature type="region of interest" description="Disordered" evidence="1">
    <location>
        <begin position="1"/>
        <end position="20"/>
    </location>
</feature>
<protein>
    <submittedName>
        <fullName evidence="2">Uncharacterized protein</fullName>
    </submittedName>
</protein>
<sequence>MILSKTGHAKRDLQHRDRTEARRTSIIDLTVVADRTDSFEMAKRVRPSSK</sequence>
<dbReference type="HOGENOM" id="CLU_3121887_0_0_5"/>
<organism evidence="2 3">
    <name type="scientific">Rhizobium etli bv. mimosae str. IE4771</name>
    <dbReference type="NCBI Taxonomy" id="1432050"/>
    <lineage>
        <taxon>Bacteria</taxon>
        <taxon>Pseudomonadati</taxon>
        <taxon>Pseudomonadota</taxon>
        <taxon>Alphaproteobacteria</taxon>
        <taxon>Hyphomicrobiales</taxon>
        <taxon>Rhizobiaceae</taxon>
        <taxon>Rhizobium/Agrobacterium group</taxon>
        <taxon>Rhizobium</taxon>
    </lineage>
</organism>
<feature type="compositionally biased region" description="Basic and acidic residues" evidence="1">
    <location>
        <begin position="9"/>
        <end position="20"/>
    </location>
</feature>
<proteinExistence type="predicted"/>
<evidence type="ECO:0000313" key="3">
    <source>
        <dbReference type="Proteomes" id="UP000027180"/>
    </source>
</evidence>
<reference evidence="2 3" key="1">
    <citation type="submission" date="2013-12" db="EMBL/GenBank/DDBJ databases">
        <title>Complete genome sequence of Rhizobium etli bv. mimosae IE4771.</title>
        <authorList>
            <person name="Bustos P."/>
            <person name="Santamaria R.I."/>
            <person name="Lozano L."/>
            <person name="Ormeno-Orrillo E."/>
            <person name="Rogel M.A."/>
            <person name="Romero D."/>
            <person name="Cevallos M.A."/>
            <person name="Martinez-Romero E."/>
            <person name="Gonzalez V."/>
        </authorList>
    </citation>
    <scope>NUCLEOTIDE SEQUENCE [LARGE SCALE GENOMIC DNA]</scope>
    <source>
        <strain evidence="2 3">IE4771</strain>
        <plasmid evidence="3">Plasmid pRetIE4771d</plasmid>
    </source>
</reference>
<dbReference type="AlphaFoldDB" id="A0A060IG71"/>
<keyword evidence="2" id="KW-0614">Plasmid</keyword>
<dbReference type="EMBL" id="CP006990">
    <property type="protein sequence ID" value="AIC30985.1"/>
    <property type="molecule type" value="Genomic_DNA"/>
</dbReference>
<evidence type="ECO:0000313" key="2">
    <source>
        <dbReference type="EMBL" id="AIC30985.1"/>
    </source>
</evidence>